<dbReference type="GO" id="GO:0046872">
    <property type="term" value="F:metal ion binding"/>
    <property type="evidence" value="ECO:0007669"/>
    <property type="project" value="UniProtKB-KW"/>
</dbReference>
<name>A0A6J7FX43_9ZZZZ</name>
<keyword evidence="2" id="KW-0479">Metal-binding</keyword>
<evidence type="ECO:0000256" key="4">
    <source>
        <dbReference type="ARBA" id="ARBA00022837"/>
    </source>
</evidence>
<keyword evidence="4" id="KW-0106">Calcium</keyword>
<dbReference type="InterPro" id="IPR006311">
    <property type="entry name" value="TAT_signal"/>
</dbReference>
<dbReference type="InterPro" id="IPR050738">
    <property type="entry name" value="Sulfatase"/>
</dbReference>
<dbReference type="PANTHER" id="PTHR42693:SF33">
    <property type="entry name" value="ARYLSULFATASE"/>
    <property type="match status" value="1"/>
</dbReference>
<dbReference type="InterPro" id="IPR000917">
    <property type="entry name" value="Sulfatase_N"/>
</dbReference>
<dbReference type="Pfam" id="PF00884">
    <property type="entry name" value="Sulfatase"/>
    <property type="match status" value="1"/>
</dbReference>
<gene>
    <name evidence="6" type="ORF">UFOPK3495_00709</name>
</gene>
<dbReference type="PROSITE" id="PS51318">
    <property type="entry name" value="TAT"/>
    <property type="match status" value="1"/>
</dbReference>
<evidence type="ECO:0000256" key="2">
    <source>
        <dbReference type="ARBA" id="ARBA00022723"/>
    </source>
</evidence>
<dbReference type="InterPro" id="IPR024607">
    <property type="entry name" value="Sulfatase_CS"/>
</dbReference>
<dbReference type="PANTHER" id="PTHR42693">
    <property type="entry name" value="ARYLSULFATASE FAMILY MEMBER"/>
    <property type="match status" value="1"/>
</dbReference>
<protein>
    <submittedName>
        <fullName evidence="6">Unannotated protein</fullName>
    </submittedName>
</protein>
<dbReference type="Gene3D" id="3.40.720.10">
    <property type="entry name" value="Alkaline Phosphatase, subunit A"/>
    <property type="match status" value="1"/>
</dbReference>
<evidence type="ECO:0000256" key="3">
    <source>
        <dbReference type="ARBA" id="ARBA00022801"/>
    </source>
</evidence>
<evidence type="ECO:0000313" key="6">
    <source>
        <dbReference type="EMBL" id="CAB4896263.1"/>
    </source>
</evidence>
<keyword evidence="3" id="KW-0378">Hydrolase</keyword>
<dbReference type="InterPro" id="IPR017850">
    <property type="entry name" value="Alkaline_phosphatase_core_sf"/>
</dbReference>
<dbReference type="EMBL" id="CAFBMC010000029">
    <property type="protein sequence ID" value="CAB4896263.1"/>
    <property type="molecule type" value="Genomic_DNA"/>
</dbReference>
<reference evidence="6" key="1">
    <citation type="submission" date="2020-05" db="EMBL/GenBank/DDBJ databases">
        <authorList>
            <person name="Chiriac C."/>
            <person name="Salcher M."/>
            <person name="Ghai R."/>
            <person name="Kavagutti S V."/>
        </authorList>
    </citation>
    <scope>NUCLEOTIDE SEQUENCE</scope>
</reference>
<sequence length="638" mass="69310">MKVGGFFFVLVNAGSIQRQDMGMTELSRRTFMATGAAAVAGAALVSQTETAQAVQAGSRARAGAPNVVMITVDEMRFPQTFPAGIKTPEEFLKAFMPNLAKLWTRGVKFSNHYTAGTACSPSRASLVTGLYPHQNWCLQTRKGNQPGSAGPNAPALQREFPTYGKLMREAGYATPYVGKWHLSNAPETSTDPAAPFYLSAYGFEGLTIPDPIGTNGQGTYGDGDIAAQAATWLEARKPHERPFCLTVGFVNPHDKEFFWSGTEATTYNNLFKRAGATAAVTYDAAPPLDTPKAYGYTLPANWESAATLAANKPGAQVFARSFTDWMWGGVTDDPTVTTAYSLADYPGVPGAKIANAPFGYWTRSLDSYTQILNLVDQHIGAVVNSIPESIRDNTVIIMTADHGDYAGAHGFASNKAGSMYQEAVQVPLIVVDPRERITGDTNKVRTQLTSSVDIVPMLATIAHGDREWLKGDLAEVYQERLNLLPLLKSNTARGRDHVIMASDEWVPGFYVYNNARRHILGIRTADTKVASYTNWNTTGVADLSTMQVESYDYSTARGRLELDNQQGQTAKAQEQLKLLMGRYDRGAMAAPLPARFRGAVARGKSEYLAYIAFLDSLNANGSSNITRPNGIKEYIHLG</sequence>
<comment type="similarity">
    <text evidence="1">Belongs to the sulfatase family.</text>
</comment>
<evidence type="ECO:0000256" key="1">
    <source>
        <dbReference type="ARBA" id="ARBA00008779"/>
    </source>
</evidence>
<dbReference type="GO" id="GO:0004065">
    <property type="term" value="F:arylsulfatase activity"/>
    <property type="evidence" value="ECO:0007669"/>
    <property type="project" value="TreeGrafter"/>
</dbReference>
<dbReference type="AlphaFoldDB" id="A0A6J7FX43"/>
<dbReference type="SUPFAM" id="SSF53649">
    <property type="entry name" value="Alkaline phosphatase-like"/>
    <property type="match status" value="1"/>
</dbReference>
<feature type="domain" description="Sulfatase N-terminal" evidence="5">
    <location>
        <begin position="65"/>
        <end position="462"/>
    </location>
</feature>
<proteinExistence type="inferred from homology"/>
<evidence type="ECO:0000259" key="5">
    <source>
        <dbReference type="Pfam" id="PF00884"/>
    </source>
</evidence>
<organism evidence="6">
    <name type="scientific">freshwater metagenome</name>
    <dbReference type="NCBI Taxonomy" id="449393"/>
    <lineage>
        <taxon>unclassified sequences</taxon>
        <taxon>metagenomes</taxon>
        <taxon>ecological metagenomes</taxon>
    </lineage>
</organism>
<accession>A0A6J7FX43</accession>
<dbReference type="PROSITE" id="PS00149">
    <property type="entry name" value="SULFATASE_2"/>
    <property type="match status" value="1"/>
</dbReference>